<sequence>MMSQYRGPHLPGTDTDGEDGGASAATVQITTRFYTMVDQPSPGTGTDGDKDDHSGMHSSDDSSYRFRGPPHMGTGGWPAPETRQELCEAITKELERITGISREEILEDMNEQLKSGNMQIPEEIFEDEDHLEHARQMICNEPVLKSLMCRLIPGFAEALESQELWRQWMRFVREDFFRGSKKDPPQDSQPRHFDDLSGPKHLNDFSDDEL</sequence>
<feature type="compositionally biased region" description="Basic and acidic residues" evidence="1">
    <location>
        <begin position="47"/>
        <end position="64"/>
    </location>
</feature>
<feature type="compositionally biased region" description="Basic and acidic residues" evidence="1">
    <location>
        <begin position="178"/>
        <end position="204"/>
    </location>
</feature>
<protein>
    <submittedName>
        <fullName evidence="2">Uncharacterized protein</fullName>
    </submittedName>
</protein>
<evidence type="ECO:0000313" key="2">
    <source>
        <dbReference type="EMBL" id="CAD9862997.1"/>
    </source>
</evidence>
<feature type="region of interest" description="Disordered" evidence="1">
    <location>
        <begin position="1"/>
        <end position="80"/>
    </location>
</feature>
<name>A0A7S2UZ17_9STRA</name>
<gene>
    <name evidence="2" type="ORF">FJAP1339_LOCUS5529</name>
</gene>
<feature type="region of interest" description="Disordered" evidence="1">
    <location>
        <begin position="178"/>
        <end position="210"/>
    </location>
</feature>
<organism evidence="2">
    <name type="scientific">Fibrocapsa japonica</name>
    <dbReference type="NCBI Taxonomy" id="94617"/>
    <lineage>
        <taxon>Eukaryota</taxon>
        <taxon>Sar</taxon>
        <taxon>Stramenopiles</taxon>
        <taxon>Ochrophyta</taxon>
        <taxon>Raphidophyceae</taxon>
        <taxon>Chattonellales</taxon>
        <taxon>Chattonellaceae</taxon>
        <taxon>Fibrocapsa</taxon>
    </lineage>
</organism>
<reference evidence="2" key="1">
    <citation type="submission" date="2021-01" db="EMBL/GenBank/DDBJ databases">
        <authorList>
            <person name="Corre E."/>
            <person name="Pelletier E."/>
            <person name="Niang G."/>
            <person name="Scheremetjew M."/>
            <person name="Finn R."/>
            <person name="Kale V."/>
            <person name="Holt S."/>
            <person name="Cochrane G."/>
            <person name="Meng A."/>
            <person name="Brown T."/>
            <person name="Cohen L."/>
        </authorList>
    </citation>
    <scope>NUCLEOTIDE SEQUENCE</scope>
    <source>
        <strain evidence="2">CCMP1661</strain>
    </source>
</reference>
<accession>A0A7S2UZ17</accession>
<proteinExistence type="predicted"/>
<dbReference type="EMBL" id="HBHR01011451">
    <property type="protein sequence ID" value="CAD9862997.1"/>
    <property type="molecule type" value="Transcribed_RNA"/>
</dbReference>
<dbReference type="AlphaFoldDB" id="A0A7S2UZ17"/>
<evidence type="ECO:0000256" key="1">
    <source>
        <dbReference type="SAM" id="MobiDB-lite"/>
    </source>
</evidence>